<evidence type="ECO:0000259" key="14">
    <source>
        <dbReference type="PROSITE" id="PS50975"/>
    </source>
</evidence>
<dbReference type="PROSITE" id="PS50975">
    <property type="entry name" value="ATP_GRASP"/>
    <property type="match status" value="1"/>
</dbReference>
<dbReference type="SUPFAM" id="SSF89000">
    <property type="entry name" value="post-HMGL domain-like"/>
    <property type="match status" value="1"/>
</dbReference>
<dbReference type="Pfam" id="PF02786">
    <property type="entry name" value="CPSase_L_D2"/>
    <property type="match status" value="1"/>
</dbReference>
<feature type="binding site" evidence="10">
    <location>
        <position position="913"/>
    </location>
    <ligand>
        <name>substrate</name>
    </ligand>
</feature>
<dbReference type="InterPro" id="IPR011764">
    <property type="entry name" value="Biotin_carboxylation_dom"/>
</dbReference>
<dbReference type="PANTHER" id="PTHR43778:SF2">
    <property type="entry name" value="PYRUVATE CARBOXYLASE, MITOCHONDRIAL"/>
    <property type="match status" value="1"/>
</dbReference>
<dbReference type="GO" id="GO:0009374">
    <property type="term" value="F:biotin binding"/>
    <property type="evidence" value="ECO:0007669"/>
    <property type="project" value="UniProtKB-ARBA"/>
</dbReference>
<dbReference type="GO" id="GO:0005737">
    <property type="term" value="C:cytoplasm"/>
    <property type="evidence" value="ECO:0007669"/>
    <property type="project" value="TreeGrafter"/>
</dbReference>
<dbReference type="PROSITE" id="PS50991">
    <property type="entry name" value="PYR_CT"/>
    <property type="match status" value="1"/>
</dbReference>
<comment type="function">
    <text evidence="8">Catalyzes a 2-step reaction, involving the ATP-dependent carboxylation of the covalently attached biotin in the first step and the transfer of the carboxyl group to pyruvate in the second.</text>
</comment>
<dbReference type="InterPro" id="IPR005482">
    <property type="entry name" value="Biotin_COase_C"/>
</dbReference>
<feature type="modified residue" description="N6-carboxylysine" evidence="12">
    <location>
        <position position="746"/>
    </location>
</feature>
<dbReference type="InterPro" id="IPR011054">
    <property type="entry name" value="Rudment_hybrid_motif"/>
</dbReference>
<comment type="catalytic activity">
    <reaction evidence="8">
        <text>hydrogencarbonate + pyruvate + ATP = oxaloacetate + ADP + phosphate + H(+)</text>
        <dbReference type="Rhea" id="RHEA:20844"/>
        <dbReference type="ChEBI" id="CHEBI:15361"/>
        <dbReference type="ChEBI" id="CHEBI:15378"/>
        <dbReference type="ChEBI" id="CHEBI:16452"/>
        <dbReference type="ChEBI" id="CHEBI:17544"/>
        <dbReference type="ChEBI" id="CHEBI:30616"/>
        <dbReference type="ChEBI" id="CHEBI:43474"/>
        <dbReference type="ChEBI" id="CHEBI:456216"/>
        <dbReference type="EC" id="6.4.1.1"/>
    </reaction>
</comment>
<dbReference type="Proteomes" id="UP001176961">
    <property type="component" value="Unassembled WGS sequence"/>
</dbReference>
<dbReference type="NCBIfam" id="TIGR01235">
    <property type="entry name" value="pyruv_carbox"/>
    <property type="match status" value="1"/>
</dbReference>
<dbReference type="InterPro" id="IPR011761">
    <property type="entry name" value="ATP-grasp"/>
</dbReference>
<feature type="modified residue" description="N6-biotinyllysine" evidence="12">
    <location>
        <position position="1149"/>
    </location>
</feature>
<dbReference type="EMBL" id="CATQJL010000001">
    <property type="protein sequence ID" value="CAJ0590051.1"/>
    <property type="molecule type" value="Genomic_DNA"/>
</dbReference>
<feature type="binding site" evidence="10">
    <location>
        <position position="231"/>
    </location>
    <ligand>
        <name>ATP</name>
        <dbReference type="ChEBI" id="CHEBI:30616"/>
    </ligand>
</feature>
<evidence type="ECO:0000256" key="12">
    <source>
        <dbReference type="PIRSR" id="PIRSR001594-4"/>
    </source>
</evidence>
<feature type="domain" description="Lipoyl-binding" evidence="13">
    <location>
        <begin position="1108"/>
        <end position="1183"/>
    </location>
</feature>
<proteinExistence type="predicted"/>
<evidence type="ECO:0000259" key="13">
    <source>
        <dbReference type="PROSITE" id="PS50968"/>
    </source>
</evidence>
<evidence type="ECO:0000256" key="8">
    <source>
        <dbReference type="PIRNR" id="PIRNR001594"/>
    </source>
</evidence>
<dbReference type="InterPro" id="IPR005930">
    <property type="entry name" value="Pyruv_COase"/>
</dbReference>
<keyword evidence="6 8" id="KW-0067">ATP-binding</keyword>
<dbReference type="Pfam" id="PF02436">
    <property type="entry name" value="PYC_OADA"/>
    <property type="match status" value="1"/>
</dbReference>
<dbReference type="GO" id="GO:0006094">
    <property type="term" value="P:gluconeogenesis"/>
    <property type="evidence" value="ECO:0007669"/>
    <property type="project" value="InterPro"/>
</dbReference>
<dbReference type="SUPFAM" id="SSF56059">
    <property type="entry name" value="Glutathione synthetase ATP-binding domain-like"/>
    <property type="match status" value="1"/>
</dbReference>
<dbReference type="SUPFAM" id="SSF51569">
    <property type="entry name" value="Aldolase"/>
    <property type="match status" value="1"/>
</dbReference>
<dbReference type="FunFam" id="3.30.470.20:FF:000012">
    <property type="entry name" value="Pyruvate carboxylase"/>
    <property type="match status" value="1"/>
</dbReference>
<evidence type="ECO:0000256" key="2">
    <source>
        <dbReference type="ARBA" id="ARBA00013057"/>
    </source>
</evidence>
<dbReference type="SUPFAM" id="SSF51246">
    <property type="entry name" value="Rudiment single hybrid motif"/>
    <property type="match status" value="1"/>
</dbReference>
<feature type="domain" description="ATP-grasp" evidence="14">
    <location>
        <begin position="151"/>
        <end position="348"/>
    </location>
</feature>
<keyword evidence="3 8" id="KW-0436">Ligase</keyword>
<name>A0AA36DLS8_CYLNA</name>
<dbReference type="Pfam" id="PF00289">
    <property type="entry name" value="Biotin_carb_N"/>
    <property type="match status" value="1"/>
</dbReference>
<accession>A0AA36DLS8</accession>
<dbReference type="GO" id="GO:0004736">
    <property type="term" value="F:pyruvate carboxylase activity"/>
    <property type="evidence" value="ECO:0007669"/>
    <property type="project" value="UniProtKB-EC"/>
</dbReference>
<dbReference type="Pfam" id="PF00682">
    <property type="entry name" value="HMGL-like"/>
    <property type="match status" value="1"/>
</dbReference>
<gene>
    <name evidence="17" type="ORF">CYNAS_LOCUS2034</name>
</gene>
<keyword evidence="7 8" id="KW-0092">Biotin</keyword>
<feature type="domain" description="Biotin carboxylation" evidence="15">
    <location>
        <begin position="28"/>
        <end position="481"/>
    </location>
</feature>
<evidence type="ECO:0000256" key="9">
    <source>
        <dbReference type="PIRSR" id="PIRSR001594-1"/>
    </source>
</evidence>
<reference evidence="17" key="1">
    <citation type="submission" date="2023-07" db="EMBL/GenBank/DDBJ databases">
        <authorList>
            <consortium name="CYATHOMIX"/>
        </authorList>
    </citation>
    <scope>NUCLEOTIDE SEQUENCE</scope>
    <source>
        <strain evidence="17">N/A</strain>
    </source>
</reference>
<dbReference type="EC" id="6.4.1.1" evidence="2 8"/>
<evidence type="ECO:0000256" key="10">
    <source>
        <dbReference type="PIRSR" id="PIRSR001594-2"/>
    </source>
</evidence>
<dbReference type="InterPro" id="IPR055268">
    <property type="entry name" value="PCB-like"/>
</dbReference>
<dbReference type="PROSITE" id="PS50979">
    <property type="entry name" value="BC"/>
    <property type="match status" value="1"/>
</dbReference>
<dbReference type="Pfam" id="PF02785">
    <property type="entry name" value="Biotin_carb_C"/>
    <property type="match status" value="1"/>
</dbReference>
<dbReference type="NCBIfam" id="NF006761">
    <property type="entry name" value="PRK09282.1"/>
    <property type="match status" value="1"/>
</dbReference>
<dbReference type="InterPro" id="IPR005481">
    <property type="entry name" value="BC-like_N"/>
</dbReference>
<evidence type="ECO:0000259" key="16">
    <source>
        <dbReference type="PROSITE" id="PS50991"/>
    </source>
</evidence>
<dbReference type="FunFam" id="3.30.1490.20:FF:000018">
    <property type="entry name" value="Biotin carboxylase"/>
    <property type="match status" value="1"/>
</dbReference>
<feature type="binding site" evidence="10">
    <location>
        <position position="649"/>
    </location>
    <ligand>
        <name>substrate</name>
    </ligand>
</feature>
<comment type="caution">
    <text evidence="17">The sequence shown here is derived from an EMBL/GenBank/DDBJ whole genome shotgun (WGS) entry which is preliminary data.</text>
</comment>
<dbReference type="PROSITE" id="PS00867">
    <property type="entry name" value="CPSASE_2"/>
    <property type="match status" value="1"/>
</dbReference>
<dbReference type="FunFam" id="2.40.50.100:FF:000003">
    <property type="entry name" value="Acetyl-CoA carboxylase biotin carboxyl carrier protein"/>
    <property type="match status" value="1"/>
</dbReference>
<feature type="binding site" description="via carbamate group" evidence="11">
    <location>
        <position position="746"/>
    </location>
    <ligand>
        <name>Mn(2+)</name>
        <dbReference type="ChEBI" id="CHEBI:29035"/>
    </ligand>
</feature>
<evidence type="ECO:0000256" key="1">
    <source>
        <dbReference type="ARBA" id="ARBA00001953"/>
    </source>
</evidence>
<dbReference type="Gene3D" id="3.10.600.10">
    <property type="entry name" value="pyruvate carboxylase f1077a mutant domain"/>
    <property type="match status" value="2"/>
</dbReference>
<dbReference type="PROSITE" id="PS50968">
    <property type="entry name" value="BIOTINYL_LIPOYL"/>
    <property type="match status" value="1"/>
</dbReference>
<evidence type="ECO:0000256" key="6">
    <source>
        <dbReference type="ARBA" id="ARBA00022840"/>
    </source>
</evidence>
<feature type="active site" evidence="9">
    <location>
        <position position="323"/>
    </location>
</feature>
<feature type="binding site" evidence="11">
    <location>
        <position position="776"/>
    </location>
    <ligand>
        <name>Mn(2+)</name>
        <dbReference type="ChEBI" id="CHEBI:29035"/>
    </ligand>
</feature>
<evidence type="ECO:0000259" key="15">
    <source>
        <dbReference type="PROSITE" id="PS50979"/>
    </source>
</evidence>
<feature type="binding site" evidence="10">
    <location>
        <position position="266"/>
    </location>
    <ligand>
        <name>ATP</name>
        <dbReference type="ChEBI" id="CHEBI:30616"/>
    </ligand>
</feature>
<feature type="binding site" evidence="11">
    <location>
        <position position="577"/>
    </location>
    <ligand>
        <name>Mn(2+)</name>
        <dbReference type="ChEBI" id="CHEBI:29035"/>
    </ligand>
</feature>
<dbReference type="InterPro" id="IPR013785">
    <property type="entry name" value="Aldolase_TIM"/>
</dbReference>
<dbReference type="NCBIfam" id="NF009554">
    <property type="entry name" value="PRK12999.1"/>
    <property type="match status" value="1"/>
</dbReference>
<dbReference type="InterPro" id="IPR003379">
    <property type="entry name" value="Carboxylase_cons_dom"/>
</dbReference>
<dbReference type="InterPro" id="IPR005479">
    <property type="entry name" value="CPAse_ATP-bd"/>
</dbReference>
<dbReference type="FunFam" id="3.20.20.70:FF:000033">
    <property type="entry name" value="Pyruvate carboxylase"/>
    <property type="match status" value="1"/>
</dbReference>
<feature type="binding site" evidence="10">
    <location>
        <position position="144"/>
    </location>
    <ligand>
        <name>ATP</name>
        <dbReference type="ChEBI" id="CHEBI:30616"/>
    </ligand>
</feature>
<dbReference type="GO" id="GO:0046872">
    <property type="term" value="F:metal ion binding"/>
    <property type="evidence" value="ECO:0007669"/>
    <property type="project" value="UniProtKB-KW"/>
</dbReference>
<keyword evidence="4 11" id="KW-0479">Metal-binding</keyword>
<dbReference type="Gene3D" id="2.40.50.100">
    <property type="match status" value="1"/>
</dbReference>
<keyword evidence="5 8" id="KW-0547">Nucleotide-binding</keyword>
<evidence type="ECO:0000313" key="17">
    <source>
        <dbReference type="EMBL" id="CAJ0590051.1"/>
    </source>
</evidence>
<feature type="domain" description="Pyruvate carboxyltransferase" evidence="16">
    <location>
        <begin position="568"/>
        <end position="837"/>
    </location>
</feature>
<evidence type="ECO:0000256" key="4">
    <source>
        <dbReference type="ARBA" id="ARBA00022723"/>
    </source>
</evidence>
<dbReference type="Gene3D" id="3.30.470.20">
    <property type="entry name" value="ATP-grasp fold, B domain"/>
    <property type="match status" value="1"/>
</dbReference>
<protein>
    <recommendedName>
        <fullName evidence="2 8">Pyruvate carboxylase</fullName>
        <ecNumber evidence="2 8">6.4.1.1</ecNumber>
    </recommendedName>
</protein>
<organism evidence="17 18">
    <name type="scientific">Cylicocyclus nassatus</name>
    <name type="common">Nematode worm</name>
    <dbReference type="NCBI Taxonomy" id="53992"/>
    <lineage>
        <taxon>Eukaryota</taxon>
        <taxon>Metazoa</taxon>
        <taxon>Ecdysozoa</taxon>
        <taxon>Nematoda</taxon>
        <taxon>Chromadorea</taxon>
        <taxon>Rhabditida</taxon>
        <taxon>Rhabditina</taxon>
        <taxon>Rhabditomorpha</taxon>
        <taxon>Strongyloidea</taxon>
        <taxon>Strongylidae</taxon>
        <taxon>Cylicocyclus</taxon>
    </lineage>
</organism>
<dbReference type="SMART" id="SM00878">
    <property type="entry name" value="Biotin_carb_C"/>
    <property type="match status" value="1"/>
</dbReference>
<evidence type="ECO:0000256" key="11">
    <source>
        <dbReference type="PIRSR" id="PIRSR001594-3"/>
    </source>
</evidence>
<dbReference type="InterPro" id="IPR016185">
    <property type="entry name" value="PreATP-grasp_dom_sf"/>
</dbReference>
<dbReference type="Gene3D" id="3.20.20.70">
    <property type="entry name" value="Aldolase class I"/>
    <property type="match status" value="1"/>
</dbReference>
<dbReference type="CDD" id="cd06850">
    <property type="entry name" value="biotinyl_domain"/>
    <property type="match status" value="1"/>
</dbReference>
<evidence type="ECO:0000256" key="5">
    <source>
        <dbReference type="ARBA" id="ARBA00022741"/>
    </source>
</evidence>
<dbReference type="PANTHER" id="PTHR43778">
    <property type="entry name" value="PYRUVATE CARBOXYLASE"/>
    <property type="match status" value="1"/>
</dbReference>
<dbReference type="SUPFAM" id="SSF52440">
    <property type="entry name" value="PreATP-grasp domain"/>
    <property type="match status" value="1"/>
</dbReference>
<dbReference type="InterPro" id="IPR011053">
    <property type="entry name" value="Single_hybrid_motif"/>
</dbReference>
<evidence type="ECO:0000256" key="3">
    <source>
        <dbReference type="ARBA" id="ARBA00022598"/>
    </source>
</evidence>
<dbReference type="FunFam" id="3.40.50.20:FF:000010">
    <property type="entry name" value="Propionyl-CoA carboxylase subunit alpha"/>
    <property type="match status" value="1"/>
</dbReference>
<sequence>MRLLRASTLLRRVTFQPRRAYAVAPTKEFKKVMVANRGEISIRVFRALNELNMTSVAIYSEQDKHSLHRLKADEAYMIGKGLPPVAAYLAIDQIIDTALKHDVDAIHPGYGFLSERSDFARACFDAGITFIGPSADVMARMGDKVAHVAARQAAIEAGVQVVPGTPGPITKVEEALAFAKQYGTPIILKAAYGGGGRGMRRVDNIDTLKDNFQRAFSEAQAAFGDGSLFVEKFIERPRHIEVQLLGDNHGNLIHLCERDCSVQRRHQKVIEIAPAPALDPKIRTKILDDAVRLAKHVGYNNAGTCEFLVDKKGNYYFIEVNARLQVEHTVSEEITGVDLVQAQLRIAEGKTLGDLKLTQDAIKPHGAAIQCRVTTEDPARGFQPDSGRIEVFRSGEGMGIRLDSASAFAGSVISPFYDSLLVKVIASARNHPNACAKMIRALKEFRIRGVKTNIPFLLNVLTQKQFHDAAVDTYFIDEHPELFEFKPSQNRAQKLLNYLGEVQVNGPTTPLATDLKPAYVDPPVPPVHPGYVKTREEINTPPPKGLRDVLVKEGPEAFARAVRKRPGCMITDTTFRDAHQSLLATRVRTYDLAKIAPFVSHTFPQLYSIENWGGATFDVAMRFLHECPWERLELLRKLIPNIPFQMLLRGANAVGYSNYPDNVVFKFCEQAVKSGMDVFRVFDSLNYFPNLIVGMEAAGKAGGVVEAAISYSGDVSDKSRAQYNLQYYLDFAEQLVKAGTHILAIKDMAGVIKPQAAKLLVTALRDKFPDIPIHIHTHDTAGAGVASMIECAKAGADVVDAAVDSMSGMTSQPSMGAIVASLQGSELDTGLNLDDISKYSGYWESARRLYGPFECAVTMKSGNADVYKHEIPGGQYTNLQFQSFSLGLGNQFNDVKRMYREANLALGDIIKVTPSSKVVGDLAQFMVQNNLTRESLVERADDLSFPASVVGYMQGNIGQPPYGFPEPLRTKVLRGKPKAKGRMGEDIPPMDFEKVRKELEEKHGRPMKDQDLMSHAMYPAVFDEFERFRQQYGPVDKLPTRVFLTGLDIAEELDVEIEEGKTLAIQLLAEGKLTGKGEREVFFYLNGQMRSIFIQDKEASKTIVTRAKALPGVRGSIGAPMPGEILELKVKEGDKVTPKQPLFVLSAMKMEMVIDTPIAGTVKRIHLPEKTKCQAGDLVVEIEP</sequence>
<evidence type="ECO:0000313" key="18">
    <source>
        <dbReference type="Proteomes" id="UP001176961"/>
    </source>
</evidence>
<dbReference type="InterPro" id="IPR000089">
    <property type="entry name" value="Biotin_lipoyl"/>
</dbReference>
<dbReference type="GO" id="GO:0005524">
    <property type="term" value="F:ATP binding"/>
    <property type="evidence" value="ECO:0007669"/>
    <property type="project" value="UniProtKB-UniRule"/>
</dbReference>
<dbReference type="Pfam" id="PF00364">
    <property type="entry name" value="Biotin_lipoyl"/>
    <property type="match status" value="1"/>
</dbReference>
<evidence type="ECO:0000256" key="7">
    <source>
        <dbReference type="ARBA" id="ARBA00023267"/>
    </source>
</evidence>
<comment type="cofactor">
    <cofactor evidence="1 8">
        <name>biotin</name>
        <dbReference type="ChEBI" id="CHEBI:57586"/>
    </cofactor>
</comment>
<feature type="binding site" evidence="11">
    <location>
        <position position="778"/>
    </location>
    <ligand>
        <name>Mn(2+)</name>
        <dbReference type="ChEBI" id="CHEBI:29035"/>
    </ligand>
</feature>
<dbReference type="AlphaFoldDB" id="A0AA36DLS8"/>
<keyword evidence="18" id="KW-1185">Reference proteome</keyword>
<dbReference type="SUPFAM" id="SSF51230">
    <property type="entry name" value="Single hybrid motif"/>
    <property type="match status" value="1"/>
</dbReference>
<dbReference type="PIRSF" id="PIRSF001594">
    <property type="entry name" value="Pyruv_carbox"/>
    <property type="match status" value="1"/>
</dbReference>
<dbReference type="InterPro" id="IPR000891">
    <property type="entry name" value="PYR_CT"/>
</dbReference>
<dbReference type="CDD" id="cd07937">
    <property type="entry name" value="DRE_TIM_PC_TC_5S"/>
    <property type="match status" value="1"/>
</dbReference>